<sequence>MKKLSKKSAALLVAGLVTCGLLGGCGGGDKKAEPTKDGKAAVKTLNFGSQMYSEGYLNPAAQVNTAWNLTRYGIGQALFRFDDHVKPVPCLAESATPSDGNKTWVIKLRKGVKFSNGEAMTATKVKEYLDWIREAGKKGSSNPTKFLDAKAVVTADDAAGTITIKSEKIYANMPANLADPTMCILDIKNTKNLDTGVIGTGPYMIKSFKPHVGYELAANPHYWNGKPPYDTVNIIYMGDASAKANALRAGQIDLAENIMSVADLKAMQSDKKYKVDIAPGTRVGFSWMNVREGRPLANKALRQAVLKAIDYKTICKSNTIGGLYTPGASIIPSSLGYGFDKLKNPYEYDPEGAKKILDEAGIKDTNGDGIRELNGKNIELRYVSYANRLLNDFSDAHTQYLKAVGIGVKSEYGSSDDCWQKLVAGDYDFDNNNWNVMIAGSPTVFMGNWWSKNKDNFCGFKSDAYDKAYEELRVTTDQKRYAELMQQCQQILIDEAAVLVDGYYNSCFVYNTDKVGYAHIYPLDYYHITDEIKPVGAK</sequence>
<name>A0A1I1Z4C3_9FIRM</name>
<dbReference type="PIRSF" id="PIRSF002741">
    <property type="entry name" value="MppA"/>
    <property type="match status" value="1"/>
</dbReference>
<dbReference type="Gene3D" id="3.10.105.10">
    <property type="entry name" value="Dipeptide-binding Protein, Domain 3"/>
    <property type="match status" value="1"/>
</dbReference>
<dbReference type="InterPro" id="IPR039424">
    <property type="entry name" value="SBP_5"/>
</dbReference>
<organism evidence="6 7">
    <name type="scientific">Succiniclasticum ruminis DSM 9236</name>
    <dbReference type="NCBI Taxonomy" id="1123323"/>
    <lineage>
        <taxon>Bacteria</taxon>
        <taxon>Bacillati</taxon>
        <taxon>Bacillota</taxon>
        <taxon>Negativicutes</taxon>
        <taxon>Acidaminococcales</taxon>
        <taxon>Acidaminococcaceae</taxon>
        <taxon>Succiniclasticum</taxon>
    </lineage>
</organism>
<dbReference type="Pfam" id="PF00496">
    <property type="entry name" value="SBP_bac_5"/>
    <property type="match status" value="1"/>
</dbReference>
<dbReference type="AlphaFoldDB" id="A0A1I1Z4C3"/>
<evidence type="ECO:0000256" key="1">
    <source>
        <dbReference type="ARBA" id="ARBA00004193"/>
    </source>
</evidence>
<gene>
    <name evidence="6" type="ORF">SAMN05216245_103138</name>
</gene>
<evidence type="ECO:0000256" key="3">
    <source>
        <dbReference type="ARBA" id="ARBA00022729"/>
    </source>
</evidence>
<keyword evidence="3 4" id="KW-0732">Signal</keyword>
<feature type="signal peptide" evidence="4">
    <location>
        <begin position="1"/>
        <end position="23"/>
    </location>
</feature>
<dbReference type="InterPro" id="IPR030678">
    <property type="entry name" value="Peptide/Ni-bd"/>
</dbReference>
<dbReference type="GO" id="GO:0042597">
    <property type="term" value="C:periplasmic space"/>
    <property type="evidence" value="ECO:0007669"/>
    <property type="project" value="UniProtKB-ARBA"/>
</dbReference>
<dbReference type="PANTHER" id="PTHR30290:SF81">
    <property type="entry name" value="OLIGOPEPTIDE-BINDING PROTEIN OPPA"/>
    <property type="match status" value="1"/>
</dbReference>
<dbReference type="Proteomes" id="UP000198896">
    <property type="component" value="Unassembled WGS sequence"/>
</dbReference>
<dbReference type="PROSITE" id="PS51257">
    <property type="entry name" value="PROKAR_LIPOPROTEIN"/>
    <property type="match status" value="1"/>
</dbReference>
<evidence type="ECO:0000313" key="7">
    <source>
        <dbReference type="Proteomes" id="UP000198896"/>
    </source>
</evidence>
<feature type="domain" description="Solute-binding protein family 5" evidence="5">
    <location>
        <begin position="86"/>
        <end position="456"/>
    </location>
</feature>
<evidence type="ECO:0000256" key="2">
    <source>
        <dbReference type="ARBA" id="ARBA00005695"/>
    </source>
</evidence>
<evidence type="ECO:0000313" key="6">
    <source>
        <dbReference type="EMBL" id="SFE26601.1"/>
    </source>
</evidence>
<feature type="chain" id="PRO_5039280530" evidence="4">
    <location>
        <begin position="24"/>
        <end position="538"/>
    </location>
</feature>
<comment type="similarity">
    <text evidence="2">Belongs to the bacterial solute-binding protein 5 family.</text>
</comment>
<dbReference type="PROSITE" id="PS01040">
    <property type="entry name" value="SBP_BACTERIAL_5"/>
    <property type="match status" value="1"/>
</dbReference>
<dbReference type="Gene3D" id="3.40.190.10">
    <property type="entry name" value="Periplasmic binding protein-like II"/>
    <property type="match status" value="1"/>
</dbReference>
<accession>A0A1I1Z4C3</accession>
<keyword evidence="7" id="KW-1185">Reference proteome</keyword>
<reference evidence="6 7" key="1">
    <citation type="submission" date="2016-10" db="EMBL/GenBank/DDBJ databases">
        <authorList>
            <person name="de Groot N.N."/>
        </authorList>
    </citation>
    <scope>NUCLEOTIDE SEQUENCE [LARGE SCALE GENOMIC DNA]</scope>
    <source>
        <strain evidence="6 7">DSM 9236</strain>
    </source>
</reference>
<dbReference type="GO" id="GO:0043190">
    <property type="term" value="C:ATP-binding cassette (ABC) transporter complex"/>
    <property type="evidence" value="ECO:0007669"/>
    <property type="project" value="InterPro"/>
</dbReference>
<evidence type="ECO:0000256" key="4">
    <source>
        <dbReference type="SAM" id="SignalP"/>
    </source>
</evidence>
<dbReference type="InterPro" id="IPR000914">
    <property type="entry name" value="SBP_5_dom"/>
</dbReference>
<protein>
    <submittedName>
        <fullName evidence="6">Peptide/nickel transport system substrate-binding protein</fullName>
    </submittedName>
</protein>
<evidence type="ECO:0000259" key="5">
    <source>
        <dbReference type="Pfam" id="PF00496"/>
    </source>
</evidence>
<dbReference type="GO" id="GO:0015833">
    <property type="term" value="P:peptide transport"/>
    <property type="evidence" value="ECO:0007669"/>
    <property type="project" value="TreeGrafter"/>
</dbReference>
<proteinExistence type="inferred from homology"/>
<comment type="subcellular location">
    <subcellularLocation>
        <location evidence="1">Cell membrane</location>
        <topology evidence="1">Lipid-anchor</topology>
    </subcellularLocation>
</comment>
<dbReference type="PANTHER" id="PTHR30290">
    <property type="entry name" value="PERIPLASMIC BINDING COMPONENT OF ABC TRANSPORTER"/>
    <property type="match status" value="1"/>
</dbReference>
<dbReference type="InterPro" id="IPR023765">
    <property type="entry name" value="SBP_5_CS"/>
</dbReference>
<dbReference type="STRING" id="1123323.SAMN05216245_103138"/>
<dbReference type="RefSeq" id="WP_177205900.1">
    <property type="nucleotide sequence ID" value="NZ_FONL01000003.1"/>
</dbReference>
<dbReference type="GO" id="GO:1904680">
    <property type="term" value="F:peptide transmembrane transporter activity"/>
    <property type="evidence" value="ECO:0007669"/>
    <property type="project" value="TreeGrafter"/>
</dbReference>
<dbReference type="EMBL" id="FONL01000003">
    <property type="protein sequence ID" value="SFE26601.1"/>
    <property type="molecule type" value="Genomic_DNA"/>
</dbReference>
<dbReference type="SUPFAM" id="SSF53850">
    <property type="entry name" value="Periplasmic binding protein-like II"/>
    <property type="match status" value="1"/>
</dbReference>